<evidence type="ECO:0000256" key="3">
    <source>
        <dbReference type="ARBA" id="ARBA00022840"/>
    </source>
</evidence>
<dbReference type="InterPro" id="IPR027417">
    <property type="entry name" value="P-loop_NTPase"/>
</dbReference>
<dbReference type="Gene3D" id="3.40.50.300">
    <property type="entry name" value="P-loop containing nucleotide triphosphate hydrolases"/>
    <property type="match status" value="1"/>
</dbReference>
<dbReference type="Pfam" id="PF00437">
    <property type="entry name" value="T2SSE"/>
    <property type="match status" value="1"/>
</dbReference>
<evidence type="ECO:0000313" key="5">
    <source>
        <dbReference type="EMBL" id="KXK09574.1"/>
    </source>
</evidence>
<dbReference type="InterPro" id="IPR001482">
    <property type="entry name" value="T2SS/T4SS_dom"/>
</dbReference>
<feature type="domain" description="Bacterial type II secretion system protein E" evidence="4">
    <location>
        <begin position="407"/>
        <end position="421"/>
    </location>
</feature>
<dbReference type="Gene3D" id="3.30.450.90">
    <property type="match status" value="1"/>
</dbReference>
<dbReference type="Gene3D" id="3.30.300.160">
    <property type="entry name" value="Type II secretion system, protein E, N-terminal domain"/>
    <property type="match status" value="1"/>
</dbReference>
<evidence type="ECO:0000259" key="4">
    <source>
        <dbReference type="PROSITE" id="PS00662"/>
    </source>
</evidence>
<proteinExistence type="inferred from homology"/>
<sequence>MANSDNGAIGGNILQQQAPPVNNNALNTSQQVNLADSLFSLGLLNTESLKKVKFESVNTGKPIEQILLQGGYISELDLAKAKSKLFQIPFVDLAAQRIDIETLNLLNQKLAKQNSAVAFENTEVGLKVAMADPLDLQKIRFLSTVVGKRIEPYFADPSIIKSIIDTKYGAQIGSEVTQALQDVGDVVEITGTIASAEIQGDIAAAPVARIVNMILEYAAKYKASDVHIEPRENKVVVRYRVSGVLQEKLTLPVKLAGPVVSRIKILSNLKIDEHRVPQDGRFQIKVENELIDLRVSVMPSVYGEKVVIRLLAKGGGTLTLDKTGMRGRGLALFQQAIKKSQGILLVTGPTGSGKTQTLASALKIINSPEINIMTLEDPVEIRIDGVTQVQVNSEVGLTFAKGLRAFLRQDPDVILVGEIRDKETAELAVQASLTGHLVLATLHTNSAAGAIPRLKDMGIEPFLLSSTLELAAGQRLVRTICDNCRYSYEASPEEINKLKTVLEQINGFSIDSILQKNGGKIFLNKGKGCPQCGDSGYKGRIGIFEVMKMSEGIASLTVVDSSAQEIEKIAVKEGMITMMQDGYLKAMEGVTTIEEVLRVVS</sequence>
<dbReference type="InterPro" id="IPR003593">
    <property type="entry name" value="AAA+_ATPase"/>
</dbReference>
<dbReference type="CDD" id="cd01129">
    <property type="entry name" value="PulE-GspE-like"/>
    <property type="match status" value="1"/>
</dbReference>
<dbReference type="Pfam" id="PF05157">
    <property type="entry name" value="MshEN"/>
    <property type="match status" value="1"/>
</dbReference>
<dbReference type="PANTHER" id="PTHR30258:SF1">
    <property type="entry name" value="PROTEIN TRANSPORT PROTEIN HOFB HOMOLOG"/>
    <property type="match status" value="1"/>
</dbReference>
<dbReference type="PATRIC" id="fig|1617427.3.peg.395"/>
<keyword evidence="3" id="KW-0067">ATP-binding</keyword>
<evidence type="ECO:0000256" key="2">
    <source>
        <dbReference type="ARBA" id="ARBA00022741"/>
    </source>
</evidence>
<dbReference type="SMART" id="SM00382">
    <property type="entry name" value="AAA"/>
    <property type="match status" value="1"/>
</dbReference>
<dbReference type="GO" id="GO:0005886">
    <property type="term" value="C:plasma membrane"/>
    <property type="evidence" value="ECO:0007669"/>
    <property type="project" value="TreeGrafter"/>
</dbReference>
<comment type="similarity">
    <text evidence="1">Belongs to the GSP E family.</text>
</comment>
<dbReference type="GO" id="GO:0016887">
    <property type="term" value="F:ATP hydrolysis activity"/>
    <property type="evidence" value="ECO:0007669"/>
    <property type="project" value="TreeGrafter"/>
</dbReference>
<dbReference type="STRING" id="1617427.UZ20_WS6002000377"/>
<reference evidence="5 6" key="1">
    <citation type="submission" date="2015-02" db="EMBL/GenBank/DDBJ databases">
        <title>Improved understanding of the partial-nitritation anammox process through 23 genomes representing the majority of the microbial community.</title>
        <authorList>
            <person name="Speth D.R."/>
            <person name="In T Zandt M."/>
            <person name="Guerrero Cruz S."/>
            <person name="Jetten M.S."/>
            <person name="Dutilh B.E."/>
        </authorList>
    </citation>
    <scope>NUCLEOTIDE SEQUENCE [LARGE SCALE GENOMIC DNA]</scope>
    <source>
        <strain evidence="5">OLB21</strain>
    </source>
</reference>
<organism evidence="5 6">
    <name type="scientific">candidate division WS6 bacterium OLB21</name>
    <dbReference type="NCBI Taxonomy" id="1617427"/>
    <lineage>
        <taxon>Bacteria</taxon>
        <taxon>Candidatus Dojkabacteria</taxon>
    </lineage>
</organism>
<gene>
    <name evidence="5" type="primary">epsE_1</name>
    <name evidence="5" type="ORF">UZ20_WS6002000377</name>
</gene>
<dbReference type="Proteomes" id="UP000070449">
    <property type="component" value="Unassembled WGS sequence"/>
</dbReference>
<accession>A0A136KJI9</accession>
<dbReference type="AlphaFoldDB" id="A0A136KJI9"/>
<dbReference type="GO" id="GO:0005524">
    <property type="term" value="F:ATP binding"/>
    <property type="evidence" value="ECO:0007669"/>
    <property type="project" value="UniProtKB-KW"/>
</dbReference>
<dbReference type="PANTHER" id="PTHR30258">
    <property type="entry name" value="TYPE II SECRETION SYSTEM PROTEIN GSPE-RELATED"/>
    <property type="match status" value="1"/>
</dbReference>
<dbReference type="InterPro" id="IPR007831">
    <property type="entry name" value="T2SS_GspE_N"/>
</dbReference>
<evidence type="ECO:0000256" key="1">
    <source>
        <dbReference type="ARBA" id="ARBA00006611"/>
    </source>
</evidence>
<name>A0A136KJI9_9BACT</name>
<dbReference type="FunFam" id="3.40.50.300:FF:000398">
    <property type="entry name" value="Type IV pilus assembly ATPase PilB"/>
    <property type="match status" value="1"/>
</dbReference>
<dbReference type="InterPro" id="IPR037257">
    <property type="entry name" value="T2SS_E_N_sf"/>
</dbReference>
<dbReference type="SUPFAM" id="SSF160246">
    <property type="entry name" value="EspE N-terminal domain-like"/>
    <property type="match status" value="1"/>
</dbReference>
<comment type="caution">
    <text evidence="5">The sequence shown here is derived from an EMBL/GenBank/DDBJ whole genome shotgun (WGS) entry which is preliminary data.</text>
</comment>
<evidence type="ECO:0000313" key="6">
    <source>
        <dbReference type="Proteomes" id="UP000070449"/>
    </source>
</evidence>
<keyword evidence="2" id="KW-0547">Nucleotide-binding</keyword>
<dbReference type="SUPFAM" id="SSF52540">
    <property type="entry name" value="P-loop containing nucleoside triphosphate hydrolases"/>
    <property type="match status" value="1"/>
</dbReference>
<protein>
    <submittedName>
        <fullName evidence="5">Type II secretion system protein E</fullName>
    </submittedName>
</protein>
<dbReference type="EMBL" id="JYPD01000014">
    <property type="protein sequence ID" value="KXK09574.1"/>
    <property type="molecule type" value="Genomic_DNA"/>
</dbReference>
<dbReference type="PROSITE" id="PS00662">
    <property type="entry name" value="T2SP_E"/>
    <property type="match status" value="1"/>
</dbReference>